<dbReference type="GO" id="GO:0005576">
    <property type="term" value="C:extracellular region"/>
    <property type="evidence" value="ECO:0007669"/>
    <property type="project" value="InterPro"/>
</dbReference>
<evidence type="ECO:0000256" key="2">
    <source>
        <dbReference type="ARBA" id="ARBA00022670"/>
    </source>
</evidence>
<keyword evidence="4" id="KW-0378">Hydrolase</keyword>
<feature type="compositionally biased region" description="Pro residues" evidence="8">
    <location>
        <begin position="390"/>
        <end position="409"/>
    </location>
</feature>
<keyword evidence="7" id="KW-1015">Disulfide bond</keyword>
<keyword evidence="12" id="KW-1185">Reference proteome</keyword>
<keyword evidence="2" id="KW-0645">Protease</keyword>
<name>A0A6V8K6K1_9ACTN</name>
<dbReference type="PROSITE" id="PS51318">
    <property type="entry name" value="TAT"/>
    <property type="match status" value="1"/>
</dbReference>
<dbReference type="InterPro" id="IPR006311">
    <property type="entry name" value="TAT_signal"/>
</dbReference>
<evidence type="ECO:0000256" key="8">
    <source>
        <dbReference type="SAM" id="MobiDB-lite"/>
    </source>
</evidence>
<evidence type="ECO:0000256" key="5">
    <source>
        <dbReference type="ARBA" id="ARBA00022825"/>
    </source>
</evidence>
<dbReference type="PRINTS" id="PR00861">
    <property type="entry name" value="ALYTICPTASE"/>
</dbReference>
<evidence type="ECO:0000256" key="6">
    <source>
        <dbReference type="ARBA" id="ARBA00023145"/>
    </source>
</evidence>
<evidence type="ECO:0000313" key="11">
    <source>
        <dbReference type="EMBL" id="GFJ77928.1"/>
    </source>
</evidence>
<dbReference type="Proteomes" id="UP000482800">
    <property type="component" value="Unassembled WGS sequence"/>
</dbReference>
<keyword evidence="5" id="KW-0720">Serine protease</keyword>
<feature type="region of interest" description="Disordered" evidence="8">
    <location>
        <begin position="386"/>
        <end position="412"/>
    </location>
</feature>
<evidence type="ECO:0000256" key="7">
    <source>
        <dbReference type="ARBA" id="ARBA00023157"/>
    </source>
</evidence>
<evidence type="ECO:0000256" key="3">
    <source>
        <dbReference type="ARBA" id="ARBA00022729"/>
    </source>
</evidence>
<dbReference type="Gene3D" id="3.30.300.50">
    <property type="match status" value="2"/>
</dbReference>
<dbReference type="Pfam" id="PF02983">
    <property type="entry name" value="Pro_Al_protease"/>
    <property type="match status" value="1"/>
</dbReference>
<evidence type="ECO:0000259" key="10">
    <source>
        <dbReference type="Pfam" id="PF02983"/>
    </source>
</evidence>
<dbReference type="SUPFAM" id="SSF50494">
    <property type="entry name" value="Trypsin-like serine proteases"/>
    <property type="match status" value="1"/>
</dbReference>
<dbReference type="InterPro" id="IPR043504">
    <property type="entry name" value="Peptidase_S1_PA_chymotrypsin"/>
</dbReference>
<keyword evidence="3 9" id="KW-0732">Signal</keyword>
<dbReference type="AlphaFoldDB" id="A0A6V8K6K1"/>
<dbReference type="InterPro" id="IPR009003">
    <property type="entry name" value="Peptidase_S1_PA"/>
</dbReference>
<organism evidence="11 12">
    <name type="scientific">Phytohabitans houttuyneae</name>
    <dbReference type="NCBI Taxonomy" id="1076126"/>
    <lineage>
        <taxon>Bacteria</taxon>
        <taxon>Bacillati</taxon>
        <taxon>Actinomycetota</taxon>
        <taxon>Actinomycetes</taxon>
        <taxon>Micromonosporales</taxon>
        <taxon>Micromonosporaceae</taxon>
    </lineage>
</organism>
<accession>A0A6V8K6K1</accession>
<reference evidence="11 12" key="1">
    <citation type="submission" date="2020-03" db="EMBL/GenBank/DDBJ databases">
        <title>Whole genome shotgun sequence of Phytohabitans houttuyneae NBRC 108639.</title>
        <authorList>
            <person name="Komaki H."/>
            <person name="Tamura T."/>
        </authorList>
    </citation>
    <scope>NUCLEOTIDE SEQUENCE [LARGE SCALE GENOMIC DNA]</scope>
    <source>
        <strain evidence="11 12">NBRC 108639</strain>
    </source>
</reference>
<evidence type="ECO:0000256" key="1">
    <source>
        <dbReference type="ARBA" id="ARBA00007664"/>
    </source>
</evidence>
<reference evidence="11 12" key="2">
    <citation type="submission" date="2020-03" db="EMBL/GenBank/DDBJ databases">
        <authorList>
            <person name="Ichikawa N."/>
            <person name="Kimura A."/>
            <person name="Kitahashi Y."/>
            <person name="Uohara A."/>
        </authorList>
    </citation>
    <scope>NUCLEOTIDE SEQUENCE [LARGE SCALE GENOMIC DNA]</scope>
    <source>
        <strain evidence="11 12">NBRC 108639</strain>
    </source>
</reference>
<dbReference type="CDD" id="cd21112">
    <property type="entry name" value="alphaLP-like"/>
    <property type="match status" value="1"/>
</dbReference>
<sequence>MWEVLRMDRRRALTIGLVVATAGAAAAVTIPAVATTRGAAPGAPEPEMLSALQRDLGLTQTQARTRLTSERAAGRTIAELKAAAADAWGGAWLNKDATTLTVAVTDPALASKVRAAGAEVKVVSRSAADLDTVKRALDQSSEAATPNLPGWYVDVATNTVVVLANKGGEAAAREFASGAGAPASSVRVVTTEEAPTPFFDVRGADPFFINNAARCSIGFSVVGGFVTAGHCGQVGATTTGFNQQAQGTFAASSFPGDDWGVVEVNGDWTPRPVVNDFNGGEITVAGAEEAPVGASICRSGSTTGTFCGVVQAKNATVNYPEGTVTGLTRTDVCAEPGDSGGSWMSGDQAQGVTSGGSGNCTVGGTTFFQPLAEILQINQLTLVTSTGEVAPPPATGTPPASEPPAPEPPATSACADEEVAVAGALSRTGARQSQPNGRFFRTGAGRQTACLDGPDGADFDLSLQRWNGRAWQTVARATGPDADETLTFNGDAGTYRYRVQSKTGSGDYTLGFSTP</sequence>
<feature type="signal peptide" evidence="9">
    <location>
        <begin position="1"/>
        <end position="34"/>
    </location>
</feature>
<comment type="similarity">
    <text evidence="1">Belongs to the peptidase S1 family.</text>
</comment>
<dbReference type="GO" id="GO:0006508">
    <property type="term" value="P:proteolysis"/>
    <property type="evidence" value="ECO:0007669"/>
    <property type="project" value="UniProtKB-KW"/>
</dbReference>
<dbReference type="InterPro" id="IPR004236">
    <property type="entry name" value="Pept_S1_alpha_lytic"/>
</dbReference>
<feature type="domain" description="Peptidase S1A alpha-lytic prodomain" evidence="10">
    <location>
        <begin position="125"/>
        <end position="183"/>
    </location>
</feature>
<dbReference type="InterPro" id="IPR001316">
    <property type="entry name" value="Pept_S1A_streptogrisin"/>
</dbReference>
<evidence type="ECO:0000313" key="12">
    <source>
        <dbReference type="Proteomes" id="UP000482800"/>
    </source>
</evidence>
<evidence type="ECO:0000256" key="9">
    <source>
        <dbReference type="SAM" id="SignalP"/>
    </source>
</evidence>
<gene>
    <name evidence="11" type="ORF">Phou_021080</name>
</gene>
<evidence type="ECO:0000256" key="4">
    <source>
        <dbReference type="ARBA" id="ARBA00022801"/>
    </source>
</evidence>
<dbReference type="GO" id="GO:0004252">
    <property type="term" value="F:serine-type endopeptidase activity"/>
    <property type="evidence" value="ECO:0007669"/>
    <property type="project" value="InterPro"/>
</dbReference>
<protein>
    <recommendedName>
        <fullName evidence="10">Peptidase S1A alpha-lytic prodomain domain-containing protein</fullName>
    </recommendedName>
</protein>
<comment type="caution">
    <text evidence="11">The sequence shown here is derived from an EMBL/GenBank/DDBJ whole genome shotgun (WGS) entry which is preliminary data.</text>
</comment>
<dbReference type="EMBL" id="BLPF01000001">
    <property type="protein sequence ID" value="GFJ77928.1"/>
    <property type="molecule type" value="Genomic_DNA"/>
</dbReference>
<feature type="chain" id="PRO_5028817914" description="Peptidase S1A alpha-lytic prodomain domain-containing protein" evidence="9">
    <location>
        <begin position="35"/>
        <end position="515"/>
    </location>
</feature>
<dbReference type="Gene3D" id="2.60.120.380">
    <property type="match status" value="1"/>
</dbReference>
<keyword evidence="6" id="KW-0865">Zymogen</keyword>
<dbReference type="Gene3D" id="2.40.10.10">
    <property type="entry name" value="Trypsin-like serine proteases"/>
    <property type="match status" value="2"/>
</dbReference>
<proteinExistence type="inferred from homology"/>
<dbReference type="InterPro" id="IPR035070">
    <property type="entry name" value="Streptogrisin_prodomain"/>
</dbReference>